<reference evidence="1 2" key="2">
    <citation type="submission" date="2007-10" db="EMBL/GenBank/DDBJ databases">
        <authorList>
            <person name="Fulton L."/>
            <person name="Clifton S."/>
            <person name="Fulton B."/>
            <person name="Xu J."/>
            <person name="Minx P."/>
            <person name="Pepin K.H."/>
            <person name="Johnson M."/>
            <person name="Thiruvilangam P."/>
            <person name="Bhonagiri V."/>
            <person name="Nash W.E."/>
            <person name="Wang C."/>
            <person name="Mardis E.R."/>
            <person name="Wilson R.K."/>
        </authorList>
    </citation>
    <scope>NUCLEOTIDE SEQUENCE [LARGE SCALE GENOMIC DNA]</scope>
    <source>
        <strain evidence="1 2">ATCC 27755</strain>
    </source>
</reference>
<proteinExistence type="predicted"/>
<gene>
    <name evidence="1" type="ORF">DORFOR_03095</name>
</gene>
<sequence>MGIVKGAFSTTLALDNSQADRYYPDSRMTLYNKSIKIKKKRGKQFMELKHVIPNMEKTFGNLEFAGENKVEQRRINGRMTVVSRSFNLYSDVQRADDIIVVLPASAGEKNFESEEKVKLINPKITAEGYKIGTRGFTNYILSADDMVKA</sequence>
<accession>B0G9X9</accession>
<evidence type="ECO:0000313" key="2">
    <source>
        <dbReference type="Proteomes" id="UP000005359"/>
    </source>
</evidence>
<dbReference type="EMBL" id="AAXA02000015">
    <property type="protein sequence ID" value="EDR46483.1"/>
    <property type="molecule type" value="Genomic_DNA"/>
</dbReference>
<comment type="caution">
    <text evidence="1">The sequence shown here is derived from an EMBL/GenBank/DDBJ whole genome shotgun (WGS) entry which is preliminary data.</text>
</comment>
<name>B0G9X9_9FIRM</name>
<dbReference type="InterPro" id="IPR038620">
    <property type="entry name" value="YdcP-like_sf"/>
</dbReference>
<dbReference type="Proteomes" id="UP000005359">
    <property type="component" value="Unassembled WGS sequence"/>
</dbReference>
<dbReference type="PaxDb" id="411461-DORFOR_03095"/>
<evidence type="ECO:0008006" key="3">
    <source>
        <dbReference type="Google" id="ProtNLM"/>
    </source>
</evidence>
<organism evidence="1 2">
    <name type="scientific">Dorea formicigenerans ATCC 27755</name>
    <dbReference type="NCBI Taxonomy" id="411461"/>
    <lineage>
        <taxon>Bacteria</taxon>
        <taxon>Bacillati</taxon>
        <taxon>Bacillota</taxon>
        <taxon>Clostridia</taxon>
        <taxon>Lachnospirales</taxon>
        <taxon>Lachnospiraceae</taxon>
        <taxon>Dorea</taxon>
    </lineage>
</organism>
<dbReference type="Pfam" id="PF06125">
    <property type="entry name" value="DUF961"/>
    <property type="match status" value="1"/>
</dbReference>
<dbReference type="STRING" id="411461.DORFOR_03095"/>
<dbReference type="AlphaFoldDB" id="B0G9X9"/>
<dbReference type="InterPro" id="IPR010365">
    <property type="entry name" value="DUF961"/>
</dbReference>
<protein>
    <recommendedName>
        <fullName evidence="3">Conjugative transposon protein</fullName>
    </recommendedName>
</protein>
<dbReference type="Gene3D" id="2.40.50.390">
    <property type="entry name" value="Conjugative transposon protein, DUF961"/>
    <property type="match status" value="1"/>
</dbReference>
<dbReference type="eggNOG" id="ENOG502ZZ52">
    <property type="taxonomic scope" value="Bacteria"/>
</dbReference>
<evidence type="ECO:0000313" key="1">
    <source>
        <dbReference type="EMBL" id="EDR46483.1"/>
    </source>
</evidence>
<reference evidence="1 2" key="1">
    <citation type="submission" date="2007-10" db="EMBL/GenBank/DDBJ databases">
        <title>Draft genome sequence of Dorea formicigenerans(ATCC 27755).</title>
        <authorList>
            <person name="Sudarsanam P."/>
            <person name="Ley R."/>
            <person name="Guruge J."/>
            <person name="Turnbaugh P.J."/>
            <person name="Mahowald M."/>
            <person name="Liep D."/>
            <person name="Gordon J."/>
        </authorList>
    </citation>
    <scope>NUCLEOTIDE SEQUENCE [LARGE SCALE GENOMIC DNA]</scope>
    <source>
        <strain evidence="1 2">ATCC 27755</strain>
    </source>
</reference>